<dbReference type="STRING" id="1666912.Ga0058931_2274"/>
<dbReference type="PATRIC" id="fig|1666912.4.peg.1567"/>
<keyword evidence="7" id="KW-1185">Reference proteome</keyword>
<keyword evidence="3" id="KW-0812">Transmembrane</keyword>
<evidence type="ECO:0000313" key="6">
    <source>
        <dbReference type="Proteomes" id="UP000050413"/>
    </source>
</evidence>
<dbReference type="InterPro" id="IPR050445">
    <property type="entry name" value="Bact_polysacc_biosynth/exp"/>
</dbReference>
<reference evidence="4 7" key="2">
    <citation type="submission" date="2016-01" db="EMBL/GenBank/DDBJ databases">
        <authorList>
            <person name="Varghese N."/>
        </authorList>
    </citation>
    <scope>NUCLEOTIDE SEQUENCE [LARGE SCALE GENOMIC DNA]</scope>
    <source>
        <strain evidence="4 7">HL-91</strain>
    </source>
</reference>
<dbReference type="Proteomes" id="UP000050413">
    <property type="component" value="Unassembled WGS sequence"/>
</dbReference>
<evidence type="ECO:0000256" key="1">
    <source>
        <dbReference type="SAM" id="Coils"/>
    </source>
</evidence>
<accession>A0A0P7W5B7</accession>
<dbReference type="RefSeq" id="WP_072246426.1">
    <property type="nucleotide sequence ID" value="NZ_FBYC01000004.1"/>
</dbReference>
<dbReference type="Proteomes" id="UP000182045">
    <property type="component" value="Unassembled WGS sequence"/>
</dbReference>
<dbReference type="PANTHER" id="PTHR32309:SF13">
    <property type="entry name" value="FERRIC ENTEROBACTIN TRANSPORT PROTEIN FEPE"/>
    <property type="match status" value="1"/>
</dbReference>
<evidence type="ECO:0000256" key="2">
    <source>
        <dbReference type="SAM" id="MobiDB-lite"/>
    </source>
</evidence>
<dbReference type="PANTHER" id="PTHR32309">
    <property type="entry name" value="TYROSINE-PROTEIN KINASE"/>
    <property type="match status" value="1"/>
</dbReference>
<dbReference type="GO" id="GO:0005886">
    <property type="term" value="C:plasma membrane"/>
    <property type="evidence" value="ECO:0007669"/>
    <property type="project" value="TreeGrafter"/>
</dbReference>
<proteinExistence type="predicted"/>
<keyword evidence="1" id="KW-0175">Coiled coil</keyword>
<organism evidence="5 6">
    <name type="scientific">Roseibaca calidilacus</name>
    <dbReference type="NCBI Taxonomy" id="1666912"/>
    <lineage>
        <taxon>Bacteria</taxon>
        <taxon>Pseudomonadati</taxon>
        <taxon>Pseudomonadota</taxon>
        <taxon>Alphaproteobacteria</taxon>
        <taxon>Rhodobacterales</taxon>
        <taxon>Paracoccaceae</taxon>
        <taxon>Roseinatronobacter</taxon>
    </lineage>
</organism>
<dbReference type="EMBL" id="FBYC01000004">
    <property type="protein sequence ID" value="CUX82269.1"/>
    <property type="molecule type" value="Genomic_DNA"/>
</dbReference>
<keyword evidence="3" id="KW-1133">Transmembrane helix</keyword>
<feature type="transmembrane region" description="Helical" evidence="3">
    <location>
        <begin position="551"/>
        <end position="570"/>
    </location>
</feature>
<evidence type="ECO:0000313" key="7">
    <source>
        <dbReference type="Proteomes" id="UP000182045"/>
    </source>
</evidence>
<dbReference type="AlphaFoldDB" id="A0A0P7W5B7"/>
<feature type="transmembrane region" description="Helical" evidence="3">
    <location>
        <begin position="210"/>
        <end position="233"/>
    </location>
</feature>
<dbReference type="EMBL" id="LJSG01000013">
    <property type="protein sequence ID" value="KPP91932.1"/>
    <property type="molecule type" value="Genomic_DNA"/>
</dbReference>
<evidence type="ECO:0000313" key="4">
    <source>
        <dbReference type="EMBL" id="CUX82269.1"/>
    </source>
</evidence>
<feature type="coiled-coil region" evidence="1">
    <location>
        <begin position="177"/>
        <end position="208"/>
    </location>
</feature>
<protein>
    <submittedName>
        <fullName evidence="5">ABC-type capsular polysaccharide export system MPA2 component KpsE</fullName>
    </submittedName>
    <submittedName>
        <fullName evidence="4">Capsular polysaccharide transport system permease protein</fullName>
    </submittedName>
</protein>
<feature type="region of interest" description="Disordered" evidence="2">
    <location>
        <begin position="1"/>
        <end position="96"/>
    </location>
</feature>
<dbReference type="OrthoDB" id="7810642at2"/>
<evidence type="ECO:0000256" key="3">
    <source>
        <dbReference type="SAM" id="Phobius"/>
    </source>
</evidence>
<feature type="compositionally biased region" description="Basic residues" evidence="2">
    <location>
        <begin position="1"/>
        <end position="14"/>
    </location>
</feature>
<feature type="coiled-coil region" evidence="1">
    <location>
        <begin position="383"/>
        <end position="475"/>
    </location>
</feature>
<evidence type="ECO:0000313" key="5">
    <source>
        <dbReference type="EMBL" id="KPP91932.1"/>
    </source>
</evidence>
<keyword evidence="3" id="KW-0472">Membrane</keyword>
<name>A0A0P7W5B7_9RHOB</name>
<gene>
    <name evidence="5" type="primary">kpsE</name>
    <name evidence="4" type="ORF">Ga0058931_2274</name>
    <name evidence="5" type="ORF">HLUCCA05_02080</name>
</gene>
<reference evidence="5 6" key="1">
    <citation type="submission" date="2015-09" db="EMBL/GenBank/DDBJ databases">
        <title>Identification and resolution of microdiversity through metagenomic sequencing of parallel consortia.</title>
        <authorList>
            <person name="Nelson W.C."/>
            <person name="Romine M.F."/>
            <person name="Lindemann S.R."/>
        </authorList>
    </citation>
    <scope>NUCLEOTIDE SEQUENCE [LARGE SCALE GENOMIC DNA]</scope>
    <source>
        <strain evidence="5">HL-91</strain>
    </source>
</reference>
<sequence>MTTPVKSKRFRLRHGAGAPSQPSQADTTAPAPVKDQSPAKAAPSSADTTVKPRIVLQKRARLSTEAQTAPVNADRPPTSTPPAVQPSDGQKPESDLDIIRQEGLTARQLRMAMRVAQKHGIRAGSAYEAVLALRKIGVDPFSRATMLELVRNDTAEDTSRALTTAPQTSPAIGDETLSSAQERMARIAAERERELQKMQREIVKRRRKRLLLLGARLLAFVTFPTFLATYYFYMIATPMYATESEFVIQQADSGPSMASDLGSMLPSAAGMGIGGQQEAASVQSFLQSRGAMLRLNEEEGFRAHFSQPDLDIWRRLPADASNDDAFKTYGRHVRISYDPTEGVVRMEVIAATPEDSERFARALLTYAEEHVDMMTQRLRDSQMREARQSLEEAQAALIAARQDIVALQEKSSVLSGDVEVQLISQQIVALETELTQTQLSIQEMRSNARPNPARLRPLERRAEALRQQINGLRNSMTQGTGEDASLASIQSQLITAEAEVQTREMMRAQAMQQLESARMEVSRQVRYLALTVEPIASDEAVYPRKLANSSLAFLLFAGIYLFASMTGSVLREQVSG</sequence>
<comment type="caution">
    <text evidence="5">The sequence shown here is derived from an EMBL/GenBank/DDBJ whole genome shotgun (WGS) entry which is preliminary data.</text>
</comment>
<dbReference type="GO" id="GO:0004713">
    <property type="term" value="F:protein tyrosine kinase activity"/>
    <property type="evidence" value="ECO:0007669"/>
    <property type="project" value="TreeGrafter"/>
</dbReference>